<proteinExistence type="predicted"/>
<gene>
    <name evidence="2" type="ORF">PXC00_04470</name>
</gene>
<dbReference type="InterPro" id="IPR029052">
    <property type="entry name" value="Metallo-depent_PP-like"/>
</dbReference>
<sequence>MNRKSQPLRFRKDGTFRIMQVADIQESPLVCGDSIAFLRAALRRAQPDLVIFTGDQLKGYSPYFHMPGGKLKIGATLHKILAPLTQQHVPFVVTFGNHDAQAGLSNRQQMYYYLQYPECLNPVHDPENCGTSCLTVSGQDGSPVFALYVIDSNPERFAPVKPEQLACYRSTRDRLKAENGGVCLPALVFQHIPVPEFYELLKEVPKGTPHAVPAFGSRRGRFYALDEAKVLGGTLGEAPCVPAFNSGELSVLTEAGDVLGLYVGHDHRNSFRGRLHGIDVGYSPCCGFNTYGPGPDRAVRLFTLHEAEPRRYETHLLRYHELFGHKVSHPARDLLLDRFPATPEEMLPILLKTAAVTGSLAYLLHKDKNRRS</sequence>
<dbReference type="Gene3D" id="3.60.21.10">
    <property type="match status" value="1"/>
</dbReference>
<reference evidence="2 3" key="2">
    <citation type="submission" date="2024-06" db="EMBL/GenBank/DDBJ databases">
        <title>Caproicibacterium argilliputei sp. nov, a novel caproic acid producing anaerobic bacterium isolated from pit mud.</title>
        <authorList>
            <person name="Xia S."/>
        </authorList>
    </citation>
    <scope>NUCLEOTIDE SEQUENCE [LARGE SCALE GENOMIC DNA]</scope>
    <source>
        <strain evidence="2 3">ZCY20-5</strain>
    </source>
</reference>
<dbReference type="EMBL" id="CP135996">
    <property type="protein sequence ID" value="WOC33137.1"/>
    <property type="molecule type" value="Genomic_DNA"/>
</dbReference>
<keyword evidence="3" id="KW-1185">Reference proteome</keyword>
<dbReference type="SUPFAM" id="SSF56300">
    <property type="entry name" value="Metallo-dependent phosphatases"/>
    <property type="match status" value="1"/>
</dbReference>
<dbReference type="PANTHER" id="PTHR32440">
    <property type="entry name" value="PHOSPHATASE DCR2-RELATED-RELATED"/>
    <property type="match status" value="1"/>
</dbReference>
<dbReference type="AlphaFoldDB" id="A0AA97H3E4"/>
<protein>
    <submittedName>
        <fullName evidence="2">Metallophosphoesterase family protein</fullName>
    </submittedName>
</protein>
<dbReference type="CDD" id="cd07383">
    <property type="entry name" value="MPP_Dcr2"/>
    <property type="match status" value="1"/>
</dbReference>
<dbReference type="KEGG" id="carl:PXC00_04470"/>
<dbReference type="GO" id="GO:0016788">
    <property type="term" value="F:hydrolase activity, acting on ester bonds"/>
    <property type="evidence" value="ECO:0007669"/>
    <property type="project" value="TreeGrafter"/>
</dbReference>
<accession>A0AA97H3E4</accession>
<reference evidence="3" key="3">
    <citation type="submission" date="2024-06" db="EMBL/GenBank/DDBJ databases">
        <authorList>
            <person name="Zeng C."/>
        </authorList>
    </citation>
    <scope>NUCLEOTIDE SEQUENCE [LARGE SCALE GENOMIC DNA]</scope>
    <source>
        <strain evidence="3">ZCY20-5</strain>
    </source>
</reference>
<dbReference type="Pfam" id="PF00149">
    <property type="entry name" value="Metallophos"/>
    <property type="match status" value="1"/>
</dbReference>
<feature type="domain" description="Calcineurin-like phosphoesterase" evidence="1">
    <location>
        <begin position="16"/>
        <end position="195"/>
    </location>
</feature>
<reference evidence="3" key="1">
    <citation type="submission" date="2024-06" db="EMBL/GenBank/DDBJ databases">
        <title>Caproicibacterium argilliputei sp. nov, a novel caproic acid producing anaerobic bacterium isolated from pit mud.</title>
        <authorList>
            <person name="Zeng C."/>
        </authorList>
    </citation>
    <scope>NUCLEOTIDE SEQUENCE [LARGE SCALE GENOMIC DNA]</scope>
    <source>
        <strain evidence="3">ZCY20-5</strain>
    </source>
</reference>
<dbReference type="RefSeq" id="WP_275844361.1">
    <property type="nucleotide sequence ID" value="NZ_CP135996.1"/>
</dbReference>
<evidence type="ECO:0000259" key="1">
    <source>
        <dbReference type="Pfam" id="PF00149"/>
    </source>
</evidence>
<name>A0AA97H3E4_9FIRM</name>
<evidence type="ECO:0000313" key="2">
    <source>
        <dbReference type="EMBL" id="WOC33137.1"/>
    </source>
</evidence>
<evidence type="ECO:0000313" key="3">
    <source>
        <dbReference type="Proteomes" id="UP001300604"/>
    </source>
</evidence>
<dbReference type="Proteomes" id="UP001300604">
    <property type="component" value="Chromosome"/>
</dbReference>
<organism evidence="2 3">
    <name type="scientific">Caproicibacterium argilliputei</name>
    <dbReference type="NCBI Taxonomy" id="3030016"/>
    <lineage>
        <taxon>Bacteria</taxon>
        <taxon>Bacillati</taxon>
        <taxon>Bacillota</taxon>
        <taxon>Clostridia</taxon>
        <taxon>Eubacteriales</taxon>
        <taxon>Oscillospiraceae</taxon>
        <taxon>Caproicibacterium</taxon>
    </lineage>
</organism>
<dbReference type="GO" id="GO:0005737">
    <property type="term" value="C:cytoplasm"/>
    <property type="evidence" value="ECO:0007669"/>
    <property type="project" value="TreeGrafter"/>
</dbReference>
<dbReference type="InterPro" id="IPR004843">
    <property type="entry name" value="Calcineurin-like_PHP"/>
</dbReference>
<dbReference type="PANTHER" id="PTHR32440:SF0">
    <property type="entry name" value="PHOSPHATASE DCR2-RELATED"/>
    <property type="match status" value="1"/>
</dbReference>